<proteinExistence type="predicted"/>
<dbReference type="AlphaFoldDB" id="A0A9Q9PBM7"/>
<organism evidence="1">
    <name type="scientific">Bacillus pumilus</name>
    <name type="common">Bacillus mesentericus</name>
    <dbReference type="NCBI Taxonomy" id="1408"/>
    <lineage>
        <taxon>Bacteria</taxon>
        <taxon>Bacillati</taxon>
        <taxon>Bacillota</taxon>
        <taxon>Bacilli</taxon>
        <taxon>Bacillales</taxon>
        <taxon>Bacillaceae</taxon>
        <taxon>Bacillus</taxon>
    </lineage>
</organism>
<sequence>MKSMTITNNKTKSLKTAANLLNNCKMLMIFTVKREGNRTVLHILADGQKFEYSVIKEQDMISFLNDLKYLVNHPEDVEEVLEELKELE</sequence>
<reference evidence="1" key="1">
    <citation type="submission" date="2018-10" db="EMBL/GenBank/DDBJ databases">
        <authorList>
            <person name="Singh K. P."/>
            <person name="Ramachandran G."/>
            <person name="Val-Calvo J."/>
            <person name="Meijer J.J. W."/>
            <person name="Miguel-Arribas A."/>
            <person name="Gago Cordoba C."/>
        </authorList>
    </citation>
    <scope>NUCLEOTIDE SEQUENCE</scope>
    <source>
        <strain evidence="1">1</strain>
        <plasmid evidence="1">p576</plasmid>
    </source>
</reference>
<gene>
    <name evidence="1" type="primary">p18c</name>
    <name evidence="1" type="ORF">SBRMV_018</name>
</gene>
<keyword evidence="1" id="KW-0614">Plasmid</keyword>
<evidence type="ECO:0000313" key="1">
    <source>
        <dbReference type="EMBL" id="VCT93303.1"/>
    </source>
</evidence>
<geneLocation type="plasmid" evidence="1">
    <name>p576</name>
</geneLocation>
<accession>A0A9Q9PBM7</accession>
<dbReference type="EMBL" id="LR026976">
    <property type="protein sequence ID" value="VCT93303.1"/>
    <property type="molecule type" value="Genomic_DNA"/>
</dbReference>
<protein>
    <submittedName>
        <fullName evidence="1">Uncharacterized protein</fullName>
    </submittedName>
</protein>
<name>A0A9Q9PBM7_BACPU</name>